<feature type="compositionally biased region" description="Acidic residues" evidence="1">
    <location>
        <begin position="297"/>
        <end position="315"/>
    </location>
</feature>
<dbReference type="CDD" id="cd23659">
    <property type="entry name" value="USP_At3g01520-like"/>
    <property type="match status" value="1"/>
</dbReference>
<feature type="region of interest" description="Disordered" evidence="1">
    <location>
        <begin position="277"/>
        <end position="339"/>
    </location>
</feature>
<gene>
    <name evidence="3" type="ORF">Daus18300_011226</name>
</gene>
<feature type="region of interest" description="Disordered" evidence="1">
    <location>
        <begin position="114"/>
        <end position="134"/>
    </location>
</feature>
<dbReference type="InterPro" id="IPR014729">
    <property type="entry name" value="Rossmann-like_a/b/a_fold"/>
</dbReference>
<feature type="region of interest" description="Disordered" evidence="1">
    <location>
        <begin position="26"/>
        <end position="55"/>
    </location>
</feature>
<name>A0ABR3W7I3_9PEZI</name>
<organism evidence="3 4">
    <name type="scientific">Diaporthe australafricana</name>
    <dbReference type="NCBI Taxonomy" id="127596"/>
    <lineage>
        <taxon>Eukaryota</taxon>
        <taxon>Fungi</taxon>
        <taxon>Dikarya</taxon>
        <taxon>Ascomycota</taxon>
        <taxon>Pezizomycotina</taxon>
        <taxon>Sordariomycetes</taxon>
        <taxon>Sordariomycetidae</taxon>
        <taxon>Diaporthales</taxon>
        <taxon>Diaporthaceae</taxon>
        <taxon>Diaporthe</taxon>
    </lineage>
</organism>
<evidence type="ECO:0000256" key="1">
    <source>
        <dbReference type="SAM" id="MobiDB-lite"/>
    </source>
</evidence>
<dbReference type="PANTHER" id="PTHR46100">
    <property type="entry name" value="IMP2'P"/>
    <property type="match status" value="1"/>
</dbReference>
<sequence>MSGPHKVMSMEAALEEERREVEALIAARNRPRPPSALSGVRSSSPFTPRSPVRSMLDIGPMKSMLDVDGPPAPAVRSMLDMDSPLASASSGKQVFSTPSSPVLASNQLARAANSSHPRHMSDVAARPVGFGPRSDGNRDLTSEYQFSDIITSNTGHAALPKRVSQGNKKAVQPPSAMSHIVRGTDVSRIPLPGDTRGRHSIAGPGMRIGSKSRSPHSRLGMRSSSPAPNLLSGRHLSPAGRAFVEETYGLDMNNAYRRLSDANLLRSGGSLAEIGRKKKSEDYSDGGRLAKDYLSPDGDDPYDDSSDDQDDSNAEEGERGRKAARGFEGLPVGSNQAGADKDRTALSLLAAAEEERIEVAKKNPHVKYQYRSLLDDPQITVTGPGGQSERTKASKASSIHPATSFDDGPPSGARTPMDSDTEADLTDIRRAQKLSLFQTPIKDTPNAARALRMIYRGDWRKVAQEAKDEQRTLRKYIVASDLSDEATHALEWAVGTVLRDGDTMICLYCVDEEAGIVPADDAKSIKDQGAALKAITDSKAPVTPGGSAMELHKADQSSEFLSTPIKSKAEEERHMAVQDITDRVEKLLRKTKLQVRVIVEVLHCKNPKHQILEIIDVVNPTLVVLGSRGQSALKGVILGSFSNYLVTKSSVPVMVARKKLRKQSKYKKLSMTQVNNISSPMARTLANAKID</sequence>
<dbReference type="PANTHER" id="PTHR46100:SF4">
    <property type="entry name" value="USPA DOMAIN-CONTAINING PROTEIN"/>
    <property type="match status" value="1"/>
</dbReference>
<protein>
    <recommendedName>
        <fullName evidence="2">UspA domain-containing protein</fullName>
    </recommendedName>
</protein>
<dbReference type="EMBL" id="JAWRVE010000133">
    <property type="protein sequence ID" value="KAL1855225.1"/>
    <property type="molecule type" value="Genomic_DNA"/>
</dbReference>
<feature type="region of interest" description="Disordered" evidence="1">
    <location>
        <begin position="186"/>
        <end position="234"/>
    </location>
</feature>
<feature type="region of interest" description="Disordered" evidence="1">
    <location>
        <begin position="377"/>
        <end position="421"/>
    </location>
</feature>
<feature type="domain" description="UspA" evidence="2">
    <location>
        <begin position="474"/>
        <end position="657"/>
    </location>
</feature>
<evidence type="ECO:0000313" key="4">
    <source>
        <dbReference type="Proteomes" id="UP001583177"/>
    </source>
</evidence>
<reference evidence="3 4" key="1">
    <citation type="journal article" date="2024" name="IMA Fungus">
        <title>IMA Genome - F19 : A genome assembly and annotation guide to empower mycologists, including annotated draft genome sequences of Ceratocystis pirilliformis, Diaporthe australafricana, Fusarium ophioides, Paecilomyces lecythidis, and Sporothrix stenoceras.</title>
        <authorList>
            <person name="Aylward J."/>
            <person name="Wilson A.M."/>
            <person name="Visagie C.M."/>
            <person name="Spraker J."/>
            <person name="Barnes I."/>
            <person name="Buitendag C."/>
            <person name="Ceriani C."/>
            <person name="Del Mar Angel L."/>
            <person name="du Plessis D."/>
            <person name="Fuchs T."/>
            <person name="Gasser K."/>
            <person name="Kramer D."/>
            <person name="Li W."/>
            <person name="Munsamy K."/>
            <person name="Piso A."/>
            <person name="Price J.L."/>
            <person name="Sonnekus B."/>
            <person name="Thomas C."/>
            <person name="van der Nest A."/>
            <person name="van Dijk A."/>
            <person name="van Heerden A."/>
            <person name="van Vuuren N."/>
            <person name="Yilmaz N."/>
            <person name="Duong T.A."/>
            <person name="van der Merwe N.A."/>
            <person name="Wingfield M.J."/>
            <person name="Wingfield B.D."/>
        </authorList>
    </citation>
    <scope>NUCLEOTIDE SEQUENCE [LARGE SCALE GENOMIC DNA]</scope>
    <source>
        <strain evidence="3 4">CMW 18300</strain>
    </source>
</reference>
<dbReference type="InterPro" id="IPR006015">
    <property type="entry name" value="Universal_stress_UspA"/>
</dbReference>
<dbReference type="PRINTS" id="PR01438">
    <property type="entry name" value="UNVRSLSTRESS"/>
</dbReference>
<dbReference type="Gene3D" id="3.40.50.620">
    <property type="entry name" value="HUPs"/>
    <property type="match status" value="1"/>
</dbReference>
<dbReference type="Proteomes" id="UP001583177">
    <property type="component" value="Unassembled WGS sequence"/>
</dbReference>
<accession>A0ABR3W7I3</accession>
<evidence type="ECO:0000313" key="3">
    <source>
        <dbReference type="EMBL" id="KAL1855225.1"/>
    </source>
</evidence>
<dbReference type="Pfam" id="PF00582">
    <property type="entry name" value="Usp"/>
    <property type="match status" value="1"/>
</dbReference>
<comment type="caution">
    <text evidence="3">The sequence shown here is derived from an EMBL/GenBank/DDBJ whole genome shotgun (WGS) entry which is preliminary data.</text>
</comment>
<dbReference type="SUPFAM" id="SSF52402">
    <property type="entry name" value="Adenine nucleotide alpha hydrolases-like"/>
    <property type="match status" value="1"/>
</dbReference>
<keyword evidence="4" id="KW-1185">Reference proteome</keyword>
<dbReference type="InterPro" id="IPR006016">
    <property type="entry name" value="UspA"/>
</dbReference>
<evidence type="ECO:0000259" key="2">
    <source>
        <dbReference type="Pfam" id="PF00582"/>
    </source>
</evidence>
<proteinExistence type="predicted"/>